<dbReference type="EMBL" id="FNZK01000004">
    <property type="protein sequence ID" value="SEJ21863.1"/>
    <property type="molecule type" value="Genomic_DNA"/>
</dbReference>
<evidence type="ECO:0000256" key="5">
    <source>
        <dbReference type="ARBA" id="ARBA00022842"/>
    </source>
</evidence>
<keyword evidence="6" id="KW-0324">Glycolysis</keyword>
<dbReference type="Gene3D" id="3.40.50.460">
    <property type="entry name" value="Phosphofructokinase domain"/>
    <property type="match status" value="1"/>
</dbReference>
<feature type="site" description="Important for catalytic activity; stabilizes the transition state when the phosphoryl donor is PPi" evidence="6">
    <location>
        <position position="136"/>
    </location>
</feature>
<comment type="pathway">
    <text evidence="6">Carbohydrate degradation; glycolysis; D-glyceraldehyde 3-phosphate and glycerone phosphate from D-glucose: step 3/4.</text>
</comment>
<dbReference type="InterPro" id="IPR035966">
    <property type="entry name" value="PKF_sf"/>
</dbReference>
<dbReference type="InterPro" id="IPR022953">
    <property type="entry name" value="ATP_PFK"/>
</dbReference>
<dbReference type="Proteomes" id="UP000199662">
    <property type="component" value="Unassembled WGS sequence"/>
</dbReference>
<organism evidence="8 9">
    <name type="scientific">Propionispira arboris</name>
    <dbReference type="NCBI Taxonomy" id="84035"/>
    <lineage>
        <taxon>Bacteria</taxon>
        <taxon>Bacillati</taxon>
        <taxon>Bacillota</taxon>
        <taxon>Negativicutes</taxon>
        <taxon>Selenomonadales</taxon>
        <taxon>Selenomonadaceae</taxon>
        <taxon>Propionispira</taxon>
    </lineage>
</organism>
<feature type="binding site" evidence="6">
    <location>
        <begin position="296"/>
        <end position="299"/>
    </location>
    <ligand>
        <name>substrate</name>
    </ligand>
</feature>
<dbReference type="RefSeq" id="WP_218144878.1">
    <property type="nucleotide sequence ID" value="NZ_FNZK01000004.1"/>
</dbReference>
<dbReference type="InterPro" id="IPR000023">
    <property type="entry name" value="Phosphofructokinase_dom"/>
</dbReference>
<sequence>MSLIGKAVIAQGGGPTSVINQSLVGIIEEAKKYPEITRIYGALHGVEGIIHEDFIDLTQETRRNLDDVAHTPSSALLATRVKPDKDYCCEIFKVLKAHEIRYFFYIGGNDSSDTARIVDEYAKAEGYRMRVIHVPKTIDNDLCTNDHTPGYGSAARFVMQAFSGTNLDMRALGGIYIGIIMGRNAGFLAAAASAAKQYEDDGPHLIYLPERPFELDTFYKDVQEVYDRYGRCVIAVSEGIADANGVPIVTKYLEELEKDAHGNTNISGNGALGKLLADKLKNKLKIRRVRADTFGYIQRCFLGCLSDTDCKEAREVGEKAVQFSVLQEKDGSVSIRRIGNYAVQYDLVPFAAVAGLTKKMPDEFINDSGNNVTTAFRDYLRPLLGNGILKVARFRAPRVEKILYKE</sequence>
<dbReference type="Gene3D" id="3.40.50.450">
    <property type="match status" value="1"/>
</dbReference>
<dbReference type="GO" id="GO:0005737">
    <property type="term" value="C:cytoplasm"/>
    <property type="evidence" value="ECO:0007669"/>
    <property type="project" value="UniProtKB-SubCell"/>
</dbReference>
<dbReference type="GO" id="GO:0003872">
    <property type="term" value="F:6-phosphofructokinase activity"/>
    <property type="evidence" value="ECO:0007669"/>
    <property type="project" value="UniProtKB-UniRule"/>
</dbReference>
<comment type="cofactor">
    <cofactor evidence="1 6">
        <name>Mg(2+)</name>
        <dbReference type="ChEBI" id="CHEBI:18420"/>
    </cofactor>
</comment>
<accession>A0A1H6WYB3</accession>
<protein>
    <recommendedName>
        <fullName evidence="6">Pyrophosphate--fructose 6-phosphate 1-phosphotransferase</fullName>
        <ecNumber evidence="6">2.7.1.90</ecNumber>
    </recommendedName>
    <alternativeName>
        <fullName evidence="6">6-phosphofructokinase, pyrophosphate dependent</fullName>
    </alternativeName>
    <alternativeName>
        <fullName evidence="6">PPi-dependent phosphofructokinase</fullName>
        <shortName evidence="6">PPi-PFK</shortName>
    </alternativeName>
    <alternativeName>
        <fullName evidence="6">Pyrophosphate-dependent 6-phosphofructose-1-kinase</fullName>
    </alternativeName>
</protein>
<comment type="function">
    <text evidence="6">Catalyzes the phosphorylation of D-fructose 6-phosphate, the first committing step of glycolysis. Uses inorganic phosphate (PPi) as phosphoryl donor instead of ATP like common ATP-dependent phosphofructokinases (ATP-PFKs), which renders the reaction reversible, and can thus function both in glycolysis and gluconeogenesis. Consistently, PPi-PFK can replace the enzymes of both the forward (ATP-PFK) and reverse (fructose-bisphosphatase (FBPase)) reactions.</text>
</comment>
<dbReference type="STRING" id="84035.SAMN05660742_104200"/>
<reference evidence="8 9" key="1">
    <citation type="submission" date="2016-10" db="EMBL/GenBank/DDBJ databases">
        <authorList>
            <person name="de Groot N.N."/>
        </authorList>
    </citation>
    <scope>NUCLEOTIDE SEQUENCE [LARGE SCALE GENOMIC DNA]</scope>
    <source>
        <strain evidence="8 9">DSM 2179</strain>
    </source>
</reference>
<dbReference type="PANTHER" id="PTHR45770">
    <property type="entry name" value="ATP-DEPENDENT 6-PHOSPHOFRUCTOKINASE 1"/>
    <property type="match status" value="1"/>
</dbReference>
<evidence type="ECO:0000256" key="6">
    <source>
        <dbReference type="HAMAP-Rule" id="MF_01978"/>
    </source>
</evidence>
<feature type="binding site" evidence="6">
    <location>
        <begin position="181"/>
        <end position="183"/>
    </location>
    <ligand>
        <name>substrate</name>
    </ligand>
</feature>
<dbReference type="HAMAP" id="MF_01978">
    <property type="entry name" value="Phosphofructokinase_II_B2"/>
    <property type="match status" value="1"/>
</dbReference>
<name>A0A1H6WYB3_9FIRM</name>
<evidence type="ECO:0000256" key="4">
    <source>
        <dbReference type="ARBA" id="ARBA00022777"/>
    </source>
</evidence>
<feature type="site" description="Important for catalytic activity and substrate specificity; stabilizes the transition state when the phosphoryl donor is PPi; prevents ATP from binding by mimicking the alpha-phosphate group of ATP" evidence="6">
    <location>
        <position position="110"/>
    </location>
</feature>
<evidence type="ECO:0000313" key="8">
    <source>
        <dbReference type="EMBL" id="SEJ21863.1"/>
    </source>
</evidence>
<dbReference type="PIRSF" id="PIRSF036483">
    <property type="entry name" value="PFK_XF0274"/>
    <property type="match status" value="1"/>
</dbReference>
<feature type="binding site" evidence="6">
    <location>
        <position position="238"/>
    </location>
    <ligand>
        <name>substrate</name>
    </ligand>
</feature>
<feature type="binding site" evidence="6">
    <location>
        <position position="14"/>
    </location>
    <ligand>
        <name>diphosphate</name>
        <dbReference type="ChEBI" id="CHEBI:33019"/>
    </ligand>
</feature>
<gene>
    <name evidence="6" type="primary">pfp</name>
    <name evidence="8" type="ORF">SAMN05660742_104200</name>
</gene>
<evidence type="ECO:0000313" key="9">
    <source>
        <dbReference type="Proteomes" id="UP000199662"/>
    </source>
</evidence>
<dbReference type="SUPFAM" id="SSF53784">
    <property type="entry name" value="Phosphofructokinase"/>
    <property type="match status" value="1"/>
</dbReference>
<keyword evidence="6" id="KW-0963">Cytoplasm</keyword>
<dbReference type="PRINTS" id="PR00476">
    <property type="entry name" value="PHFRCTKINASE"/>
</dbReference>
<comment type="subunit">
    <text evidence="6">Homodimer.</text>
</comment>
<feature type="binding site" evidence="6">
    <location>
        <position position="109"/>
    </location>
    <ligand>
        <name>Mg(2+)</name>
        <dbReference type="ChEBI" id="CHEBI:18420"/>
        <note>catalytic</note>
    </ligand>
</feature>
<proteinExistence type="inferred from homology"/>
<dbReference type="NCBIfam" id="NF010675">
    <property type="entry name" value="PRK14072.1"/>
    <property type="match status" value="1"/>
</dbReference>
<feature type="binding site" evidence="6">
    <location>
        <begin position="137"/>
        <end position="139"/>
    </location>
    <ligand>
        <name>substrate</name>
    </ligand>
</feature>
<keyword evidence="9" id="KW-1185">Reference proteome</keyword>
<feature type="domain" description="Phosphofructokinase" evidence="7">
    <location>
        <begin position="7"/>
        <end position="323"/>
    </location>
</feature>
<dbReference type="GO" id="GO:0046872">
    <property type="term" value="F:metal ion binding"/>
    <property type="evidence" value="ECO:0007669"/>
    <property type="project" value="UniProtKB-KW"/>
</dbReference>
<comment type="catalytic activity">
    <reaction evidence="6">
        <text>beta-D-fructose 6-phosphate + diphosphate = beta-D-fructose 1,6-bisphosphate + phosphate + H(+)</text>
        <dbReference type="Rhea" id="RHEA:13613"/>
        <dbReference type="ChEBI" id="CHEBI:15378"/>
        <dbReference type="ChEBI" id="CHEBI:32966"/>
        <dbReference type="ChEBI" id="CHEBI:33019"/>
        <dbReference type="ChEBI" id="CHEBI:43474"/>
        <dbReference type="ChEBI" id="CHEBI:57634"/>
        <dbReference type="EC" id="2.7.1.90"/>
    </reaction>
</comment>
<dbReference type="Pfam" id="PF00365">
    <property type="entry name" value="PFK"/>
    <property type="match status" value="1"/>
</dbReference>
<evidence type="ECO:0000256" key="3">
    <source>
        <dbReference type="ARBA" id="ARBA00022723"/>
    </source>
</evidence>
<comment type="subcellular location">
    <subcellularLocation>
        <location evidence="6">Cytoplasm</location>
    </subcellularLocation>
</comment>
<dbReference type="InterPro" id="IPR050929">
    <property type="entry name" value="PFKA"/>
</dbReference>
<keyword evidence="4 6" id="KW-0418">Kinase</keyword>
<keyword evidence="5 6" id="KW-0460">Magnesium</keyword>
<evidence type="ECO:0000256" key="1">
    <source>
        <dbReference type="ARBA" id="ARBA00001946"/>
    </source>
</evidence>
<comment type="similarity">
    <text evidence="6">Belongs to the phosphofructokinase type A (PFKA) family. PPi-dependent PFK group II subfamily. Clade 'B2' sub-subfamily.</text>
</comment>
<dbReference type="InterPro" id="IPR011404">
    <property type="entry name" value="PPi-PFK"/>
</dbReference>
<keyword evidence="2 6" id="KW-0808">Transferase</keyword>
<dbReference type="EC" id="2.7.1.90" evidence="6"/>
<dbReference type="UniPathway" id="UPA00109">
    <property type="reaction ID" value="UER00182"/>
</dbReference>
<comment type="activity regulation">
    <text evidence="6">Non-allosteric.</text>
</comment>
<evidence type="ECO:0000256" key="2">
    <source>
        <dbReference type="ARBA" id="ARBA00022679"/>
    </source>
</evidence>
<keyword evidence="3 6" id="KW-0479">Metal-binding</keyword>
<dbReference type="GO" id="GO:0006002">
    <property type="term" value="P:fructose 6-phosphate metabolic process"/>
    <property type="evidence" value="ECO:0007669"/>
    <property type="project" value="InterPro"/>
</dbReference>
<dbReference type="AlphaFoldDB" id="A0A1H6WYB3"/>
<evidence type="ECO:0000259" key="7">
    <source>
        <dbReference type="Pfam" id="PF00365"/>
    </source>
</evidence>
<dbReference type="GO" id="GO:0047334">
    <property type="term" value="F:diphosphate-fructose-6-phosphate 1-phosphotransferase activity"/>
    <property type="evidence" value="ECO:0007669"/>
    <property type="project" value="UniProtKB-EC"/>
</dbReference>
<feature type="active site" description="Proton acceptor" evidence="6">
    <location>
        <position position="139"/>
    </location>
</feature>